<feature type="domain" description="DUF427" evidence="1">
    <location>
        <begin position="1"/>
        <end position="87"/>
    </location>
</feature>
<accession>A0ABN1MDZ9</accession>
<evidence type="ECO:0000313" key="3">
    <source>
        <dbReference type="Proteomes" id="UP001500507"/>
    </source>
</evidence>
<gene>
    <name evidence="2" type="ORF">GCM10009117_04870</name>
</gene>
<dbReference type="InterPro" id="IPR038694">
    <property type="entry name" value="DUF427_sf"/>
</dbReference>
<evidence type="ECO:0000259" key="1">
    <source>
        <dbReference type="Pfam" id="PF04248"/>
    </source>
</evidence>
<dbReference type="Pfam" id="PF04248">
    <property type="entry name" value="NTP_transf_9"/>
    <property type="match status" value="1"/>
</dbReference>
<comment type="caution">
    <text evidence="2">The sequence shown here is derived from an EMBL/GenBank/DDBJ whole genome shotgun (WGS) entry which is preliminary data.</text>
</comment>
<proteinExistence type="predicted"/>
<dbReference type="EMBL" id="BAAAFG010000002">
    <property type="protein sequence ID" value="GAA0871341.1"/>
    <property type="molecule type" value="Genomic_DNA"/>
</dbReference>
<organism evidence="2 3">
    <name type="scientific">Gangjinia marincola</name>
    <dbReference type="NCBI Taxonomy" id="578463"/>
    <lineage>
        <taxon>Bacteria</taxon>
        <taxon>Pseudomonadati</taxon>
        <taxon>Bacteroidota</taxon>
        <taxon>Flavobacteriia</taxon>
        <taxon>Flavobacteriales</taxon>
        <taxon>Flavobacteriaceae</taxon>
        <taxon>Gangjinia</taxon>
    </lineage>
</organism>
<protein>
    <submittedName>
        <fullName evidence="2">DUF427 domain-containing protein</fullName>
    </submittedName>
</protein>
<keyword evidence="3" id="KW-1185">Reference proteome</keyword>
<dbReference type="PANTHER" id="PTHR34310:SF5">
    <property type="entry name" value="DUF427 DOMAIN PROTEIN (AFU_ORTHOLOGUE AFUA_3G02220)"/>
    <property type="match status" value="1"/>
</dbReference>
<evidence type="ECO:0000313" key="2">
    <source>
        <dbReference type="EMBL" id="GAA0871341.1"/>
    </source>
</evidence>
<dbReference type="RefSeq" id="WP_343763359.1">
    <property type="nucleotide sequence ID" value="NZ_BAAAFG010000002.1"/>
</dbReference>
<dbReference type="Gene3D" id="2.170.150.40">
    <property type="entry name" value="Domain of unknown function (DUF427)"/>
    <property type="match status" value="1"/>
</dbReference>
<dbReference type="PANTHER" id="PTHR34310">
    <property type="entry name" value="DUF427 DOMAIN PROTEIN (AFU_ORTHOLOGUE AFUA_3G02220)"/>
    <property type="match status" value="1"/>
</dbReference>
<dbReference type="InterPro" id="IPR007361">
    <property type="entry name" value="DUF427"/>
</dbReference>
<reference evidence="2 3" key="1">
    <citation type="journal article" date="2019" name="Int. J. Syst. Evol. Microbiol.">
        <title>The Global Catalogue of Microorganisms (GCM) 10K type strain sequencing project: providing services to taxonomists for standard genome sequencing and annotation.</title>
        <authorList>
            <consortium name="The Broad Institute Genomics Platform"/>
            <consortium name="The Broad Institute Genome Sequencing Center for Infectious Disease"/>
            <person name="Wu L."/>
            <person name="Ma J."/>
        </authorList>
    </citation>
    <scope>NUCLEOTIDE SEQUENCE [LARGE SCALE GENOMIC DNA]</scope>
    <source>
        <strain evidence="2 3">JCM 16082</strain>
    </source>
</reference>
<name>A0ABN1MDZ9_9FLAO</name>
<dbReference type="Proteomes" id="UP001500507">
    <property type="component" value="Unassembled WGS sequence"/>
</dbReference>
<sequence length="93" mass="10552">MKAVWNGEIIAQSDKTVVIENNHYFPPESVNKNTIVKSDTSSHCPWKGDASYYTLKVDGEENKDAAWYYPNPSHAAKDIKDHVAFWKGVKIEP</sequence>